<dbReference type="EMBL" id="JNVC02000001">
    <property type="protein sequence ID" value="KEZ53555.1"/>
    <property type="molecule type" value="Genomic_DNA"/>
</dbReference>
<dbReference type="STRING" id="246786.GS18_0200760"/>
<accession>A0A084H1U3</accession>
<keyword evidence="1" id="KW-0378">Hydrolase</keyword>
<comment type="caution">
    <text evidence="1">The sequence shown here is derived from an EMBL/GenBank/DDBJ whole genome shotgun (WGS) entry which is preliminary data.</text>
</comment>
<dbReference type="SUPFAM" id="SSF55811">
    <property type="entry name" value="Nudix"/>
    <property type="match status" value="1"/>
</dbReference>
<gene>
    <name evidence="1" type="ORF">GS18_0200760</name>
</gene>
<evidence type="ECO:0000313" key="1">
    <source>
        <dbReference type="EMBL" id="KEZ53555.1"/>
    </source>
</evidence>
<dbReference type="PANTHER" id="PTHR10885:SF0">
    <property type="entry name" value="ISOPENTENYL-DIPHOSPHATE DELTA-ISOMERASE"/>
    <property type="match status" value="1"/>
</dbReference>
<proteinExistence type="predicted"/>
<dbReference type="CDD" id="cd04692">
    <property type="entry name" value="NUDIX_Hydrolase"/>
    <property type="match status" value="1"/>
</dbReference>
<dbReference type="PANTHER" id="PTHR10885">
    <property type="entry name" value="ISOPENTENYL-DIPHOSPHATE DELTA-ISOMERASE"/>
    <property type="match status" value="1"/>
</dbReference>
<dbReference type="GO" id="GO:0016787">
    <property type="term" value="F:hydrolase activity"/>
    <property type="evidence" value="ECO:0007669"/>
    <property type="project" value="UniProtKB-KW"/>
</dbReference>
<sequence>MMEQELLRIFNEKREPMGTAPREEIHRQGYWHETFHCWFAKEEKGKIFLYFQLRSANKKDYPDMLDITAAGHLLADESVSDGTREVEEEIGIKLMFSELKLLDIIDYSVTAGELRDNEIAHVFLYPFHGTSSDFVLQKEEVSGIYRTELAAFKELIEGIRKDIVIDGFEEDSGDNRCVKQMTAGMERFVPHEDSYYKRVLELIEQKMAGVL</sequence>
<dbReference type="InterPro" id="IPR015797">
    <property type="entry name" value="NUDIX_hydrolase-like_dom_sf"/>
</dbReference>
<dbReference type="Proteomes" id="UP000028549">
    <property type="component" value="Unassembled WGS sequence"/>
</dbReference>
<dbReference type="Gene3D" id="3.90.79.10">
    <property type="entry name" value="Nucleoside Triphosphate Pyrophosphohydrolase"/>
    <property type="match status" value="1"/>
</dbReference>
<keyword evidence="2" id="KW-1185">Reference proteome</keyword>
<dbReference type="AlphaFoldDB" id="A0A084H1U3"/>
<reference evidence="1 2" key="1">
    <citation type="journal article" date="2005" name="Int. J. Syst. Evol. Microbiol.">
        <title>Bacillus cibi sp. nov., isolated from jeotgal, a traditional Korean fermented seafood.</title>
        <authorList>
            <person name="Yoon J.H."/>
            <person name="Lee C.H."/>
            <person name="Oh T.K."/>
        </authorList>
    </citation>
    <scope>NUCLEOTIDE SEQUENCE [LARGE SCALE GENOMIC DNA]</scope>
    <source>
        <strain evidence="1 2">DSM 16189</strain>
    </source>
</reference>
<organism evidence="1 2">
    <name type="scientific">Metabacillus indicus</name>
    <name type="common">Bacillus indicus</name>
    <dbReference type="NCBI Taxonomy" id="246786"/>
    <lineage>
        <taxon>Bacteria</taxon>
        <taxon>Bacillati</taxon>
        <taxon>Bacillota</taxon>
        <taxon>Bacilli</taxon>
        <taxon>Bacillales</taxon>
        <taxon>Bacillaceae</taxon>
        <taxon>Metabacillus</taxon>
    </lineage>
</organism>
<evidence type="ECO:0000313" key="2">
    <source>
        <dbReference type="Proteomes" id="UP000028549"/>
    </source>
</evidence>
<protein>
    <submittedName>
        <fullName evidence="1">NUDIX hydrolase</fullName>
    </submittedName>
</protein>
<name>A0A084H1U3_METID</name>